<comment type="caution">
    <text evidence="1">The sequence shown here is derived from an EMBL/GenBank/DDBJ whole genome shotgun (WGS) entry which is preliminary data.</text>
</comment>
<keyword evidence="2" id="KW-1185">Reference proteome</keyword>
<gene>
    <name evidence="1" type="ORF">DPEC_G00147000</name>
</gene>
<protein>
    <submittedName>
        <fullName evidence="1">Uncharacterized protein</fullName>
    </submittedName>
</protein>
<proteinExistence type="predicted"/>
<reference evidence="1" key="1">
    <citation type="submission" date="2021-05" db="EMBL/GenBank/DDBJ databases">
        <authorList>
            <person name="Pan Q."/>
            <person name="Jouanno E."/>
            <person name="Zahm M."/>
            <person name="Klopp C."/>
            <person name="Cabau C."/>
            <person name="Louis A."/>
            <person name="Berthelot C."/>
            <person name="Parey E."/>
            <person name="Roest Crollius H."/>
            <person name="Montfort J."/>
            <person name="Robinson-Rechavi M."/>
            <person name="Bouchez O."/>
            <person name="Lampietro C."/>
            <person name="Lopez Roques C."/>
            <person name="Donnadieu C."/>
            <person name="Postlethwait J."/>
            <person name="Bobe J."/>
            <person name="Dillon D."/>
            <person name="Chandos A."/>
            <person name="von Hippel F."/>
            <person name="Guiguen Y."/>
        </authorList>
    </citation>
    <scope>NUCLEOTIDE SEQUENCE</scope>
    <source>
        <strain evidence="1">YG-Jan2019</strain>
    </source>
</reference>
<evidence type="ECO:0000313" key="1">
    <source>
        <dbReference type="EMBL" id="KAJ8005473.1"/>
    </source>
</evidence>
<organism evidence="1 2">
    <name type="scientific">Dallia pectoralis</name>
    <name type="common">Alaska blackfish</name>
    <dbReference type="NCBI Taxonomy" id="75939"/>
    <lineage>
        <taxon>Eukaryota</taxon>
        <taxon>Metazoa</taxon>
        <taxon>Chordata</taxon>
        <taxon>Craniata</taxon>
        <taxon>Vertebrata</taxon>
        <taxon>Euteleostomi</taxon>
        <taxon>Actinopterygii</taxon>
        <taxon>Neopterygii</taxon>
        <taxon>Teleostei</taxon>
        <taxon>Protacanthopterygii</taxon>
        <taxon>Esociformes</taxon>
        <taxon>Umbridae</taxon>
        <taxon>Dallia</taxon>
    </lineage>
</organism>
<name>A0ACC2GP08_DALPE</name>
<dbReference type="EMBL" id="CM055738">
    <property type="protein sequence ID" value="KAJ8005473.1"/>
    <property type="molecule type" value="Genomic_DNA"/>
</dbReference>
<sequence>MTFQTLIFFADDVYVPRSRRATPSRPAKINPALLSTYYLSIRITNKIFTESLKHKYSEDYKQLRKQVEQMLQVVYRPLFNEKFEGIFDIIFSNGSVIANSTLKFWSTNYMNANVIRSIFTTNIQTYRSKTFDLDVIFPEGQLLLEATLLDVTHLTASLTYTSPQNPTVPAIAKPAVVLFLLLVLIILLLVWWCCGPRNKDFSTYDQFNGGGVIPMYSTHSRFDVPNSNAYEKIKTRKDRTGTYNVNN</sequence>
<evidence type="ECO:0000313" key="2">
    <source>
        <dbReference type="Proteomes" id="UP001157502"/>
    </source>
</evidence>
<dbReference type="Proteomes" id="UP001157502">
    <property type="component" value="Chromosome 11"/>
</dbReference>
<accession>A0ACC2GP08</accession>